<dbReference type="EMBL" id="SJSA01000001">
    <property type="protein sequence ID" value="TGG39767.1"/>
    <property type="molecule type" value="Genomic_DNA"/>
</dbReference>
<evidence type="ECO:0000313" key="2">
    <source>
        <dbReference type="Proteomes" id="UP000297635"/>
    </source>
</evidence>
<dbReference type="Proteomes" id="UP000297635">
    <property type="component" value="Unassembled WGS sequence"/>
</dbReference>
<organism evidence="1 2">
    <name type="scientific">Duncaniella freteri</name>
    <dbReference type="NCBI Taxonomy" id="2530391"/>
    <lineage>
        <taxon>Bacteria</taxon>
        <taxon>Pseudomonadati</taxon>
        <taxon>Bacteroidota</taxon>
        <taxon>Bacteroidia</taxon>
        <taxon>Bacteroidales</taxon>
        <taxon>Muribaculaceae</taxon>
        <taxon>Duncaniella</taxon>
    </lineage>
</organism>
<proteinExistence type="predicted"/>
<dbReference type="AlphaFoldDB" id="A0A4Z0V670"/>
<evidence type="ECO:0000313" key="1">
    <source>
        <dbReference type="EMBL" id="TGG39767.1"/>
    </source>
</evidence>
<dbReference type="Pfam" id="PF14900">
    <property type="entry name" value="DUF4493"/>
    <property type="match status" value="1"/>
</dbReference>
<reference evidence="1 2" key="1">
    <citation type="submission" date="2019-02" db="EMBL/GenBank/DDBJ databases">
        <title>Isolation and identification of novel species under the genus Muribaculum.</title>
        <authorList>
            <person name="Miyake S."/>
            <person name="Ding Y."/>
            <person name="Low A."/>
            <person name="Soh M."/>
            <person name="Seedorf H."/>
        </authorList>
    </citation>
    <scope>NUCLEOTIDE SEQUENCE [LARGE SCALE GENOMIC DNA]</scope>
    <source>
        <strain evidence="1 2">TLL-A3</strain>
    </source>
</reference>
<accession>A0A4Z0V670</accession>
<protein>
    <submittedName>
        <fullName evidence="1">DUF4493 domain-containing protein</fullName>
    </submittedName>
</protein>
<keyword evidence="2" id="KW-1185">Reference proteome</keyword>
<dbReference type="InterPro" id="IPR038653">
    <property type="entry name" value="Put_CMD_sf"/>
</dbReference>
<dbReference type="InterPro" id="IPR027840">
    <property type="entry name" value="DUF4493"/>
</dbReference>
<sequence length="856" mass="92912">MSPLSSIFSSLTILTVKMVQRIYKCLLPALLCIGVESCSSDSLQGTVDAGSLSISVETDSRAVIAGKDGSIVDTGYLPADGTVSLTLFSSVGGSSHTWEDIGDFPQGEYYFAGSYSLEARSGDTMIEGFDTPAFYGEKTVQVVKDKDTQAVVKLSLANSLVKVVYTDAAKSAFRSLSALVHTIGGVYHTCLIDEDRYLCLKPGKTELSLDVQLTDGSRIVFPAYTLQSADAANTYELTVDCEETQDGPELTVSGVEGDRSVTLTEEFINASGPVLTSSWNPDDILELPEGNLPSEVYSVSVESSVPLTSLMLSVLSLPLGEDGFPGEVDLLNLASGQDVLLRELGLVYDVDRSGGTVDYTRLLGRLVYLTSESEVSAFSLVATSADGKSSQPVTLYVRSMPVEISVSKIYPVTMGVDKARVDVRCDESGFRDHVEVEIFDAAADKWDKITDVSIEPIGAHEYSLSFGVPSGSTPVDVRVLYCEEVRATLEIQRKMPPFRIEVDAFATMAGVKVIPEDPSMLESISSMTRVYVNGEEAPLYLQLKDLGIFSVIGLSPNTSYTFKATMMSGVDDIEFTPEVTVTTEGTPQLPNYDFEDRDEGVRYKGLKSGGRYSQTVVEIFNWQHSIDIEQEVPKNWANTNAKTFALSSTNHNTWYMQPSVSLTRDPVFSQSFAVELSCVGFDPNGKPIPDYTQVGKPYLDYSPIVPEIAYKAAGKLFLGDYRYDPATVTETYTEGITWNSRPSSLNGYYRYFPCEGDRSDSGLAIVEVLGKHDGETVVIASGTARLELASSYTAFSVPLTYTMFGVKASSIKVMFSASSHIGTIAEETHDVVTVSNPHTASSVGGRLWIDNVTLAY</sequence>
<comment type="caution">
    <text evidence="1">The sequence shown here is derived from an EMBL/GenBank/DDBJ whole genome shotgun (WGS) entry which is preliminary data.</text>
</comment>
<name>A0A4Z0V670_9BACT</name>
<dbReference type="Gene3D" id="2.60.120.890">
    <property type="entry name" value="BT2081, beta-jelly-roll domain"/>
    <property type="match status" value="1"/>
</dbReference>
<gene>
    <name evidence="1" type="ORF">EZ315_03270</name>
</gene>